<name>A0A0F9DSD0_9ZZZZ</name>
<comment type="caution">
    <text evidence="1">The sequence shown here is derived from an EMBL/GenBank/DDBJ whole genome shotgun (WGS) entry which is preliminary data.</text>
</comment>
<organism evidence="1">
    <name type="scientific">marine sediment metagenome</name>
    <dbReference type="NCBI Taxonomy" id="412755"/>
    <lineage>
        <taxon>unclassified sequences</taxon>
        <taxon>metagenomes</taxon>
        <taxon>ecological metagenomes</taxon>
    </lineage>
</organism>
<reference evidence="1" key="1">
    <citation type="journal article" date="2015" name="Nature">
        <title>Complex archaea that bridge the gap between prokaryotes and eukaryotes.</title>
        <authorList>
            <person name="Spang A."/>
            <person name="Saw J.H."/>
            <person name="Jorgensen S.L."/>
            <person name="Zaremba-Niedzwiedzka K."/>
            <person name="Martijn J."/>
            <person name="Lind A.E."/>
            <person name="van Eijk R."/>
            <person name="Schleper C."/>
            <person name="Guy L."/>
            <person name="Ettema T.J."/>
        </authorList>
    </citation>
    <scope>NUCLEOTIDE SEQUENCE</scope>
</reference>
<evidence type="ECO:0000313" key="1">
    <source>
        <dbReference type="EMBL" id="KKL64664.1"/>
    </source>
</evidence>
<sequence>ETDKQRQLAAMSQLQSYGAGQAMLDESGLQRQLQGAAQLQGFGSGQVGLTEAAKSRAMQAAQTLPGLGAQYLQAPQDWAAQTYGMGQGMTQLGQTALDRYYQDYMRMAPEYNPWVNQAMSYWGTPSQMGYQQYQPSTMSQVGGVLGGIGSIIPGIC</sequence>
<accession>A0A0F9DSD0</accession>
<protein>
    <submittedName>
        <fullName evidence="1">Uncharacterized protein</fullName>
    </submittedName>
</protein>
<feature type="non-terminal residue" evidence="1">
    <location>
        <position position="1"/>
    </location>
</feature>
<gene>
    <name evidence="1" type="ORF">LCGC14_2162750</name>
</gene>
<dbReference type="EMBL" id="LAZR01027774">
    <property type="protein sequence ID" value="KKL64664.1"/>
    <property type="molecule type" value="Genomic_DNA"/>
</dbReference>
<proteinExistence type="predicted"/>
<dbReference type="AlphaFoldDB" id="A0A0F9DSD0"/>